<evidence type="ECO:0000313" key="3">
    <source>
        <dbReference type="Proteomes" id="UP000243904"/>
    </source>
</evidence>
<feature type="transmembrane region" description="Helical" evidence="1">
    <location>
        <begin position="198"/>
        <end position="220"/>
    </location>
</feature>
<feature type="transmembrane region" description="Helical" evidence="1">
    <location>
        <begin position="105"/>
        <end position="125"/>
    </location>
</feature>
<proteinExistence type="predicted"/>
<dbReference type="AlphaFoldDB" id="A0A1H1WAX1"/>
<protein>
    <submittedName>
        <fullName evidence="2">Membrane protein involved in the export of O-antigen and teichoic acid</fullName>
    </submittedName>
</protein>
<name>A0A1H1WAX1_9BRAD</name>
<feature type="transmembrane region" description="Helical" evidence="1">
    <location>
        <begin position="69"/>
        <end position="93"/>
    </location>
</feature>
<dbReference type="PANTHER" id="PTHR43424">
    <property type="entry name" value="LOCUS PUTATIVE PROTEIN 1-RELATED"/>
    <property type="match status" value="1"/>
</dbReference>
<keyword evidence="1" id="KW-1133">Transmembrane helix</keyword>
<feature type="transmembrane region" description="Helical" evidence="1">
    <location>
        <begin position="314"/>
        <end position="336"/>
    </location>
</feature>
<feature type="transmembrane region" description="Helical" evidence="1">
    <location>
        <begin position="131"/>
        <end position="148"/>
    </location>
</feature>
<keyword evidence="1" id="KW-0812">Transmembrane</keyword>
<keyword evidence="1" id="KW-0472">Membrane</keyword>
<reference evidence="3" key="1">
    <citation type="submission" date="2016-10" db="EMBL/GenBank/DDBJ databases">
        <authorList>
            <person name="Varghese N."/>
            <person name="Submissions S."/>
        </authorList>
    </citation>
    <scope>NUCLEOTIDE SEQUENCE [LARGE SCALE GENOMIC DNA]</scope>
    <source>
        <strain evidence="3">GAS369</strain>
    </source>
</reference>
<evidence type="ECO:0000256" key="1">
    <source>
        <dbReference type="SAM" id="Phobius"/>
    </source>
</evidence>
<feature type="transmembrane region" description="Helical" evidence="1">
    <location>
        <begin position="342"/>
        <end position="360"/>
    </location>
</feature>
<dbReference type="Proteomes" id="UP000243904">
    <property type="component" value="Chromosome I"/>
</dbReference>
<feature type="transmembrane region" description="Helical" evidence="1">
    <location>
        <begin position="411"/>
        <end position="431"/>
    </location>
</feature>
<feature type="transmembrane region" description="Helical" evidence="1">
    <location>
        <begin position="169"/>
        <end position="192"/>
    </location>
</feature>
<accession>A0A1H1WAX1</accession>
<keyword evidence="3" id="KW-1185">Reference proteome</keyword>
<dbReference type="RefSeq" id="WP_146688336.1">
    <property type="nucleotide sequence ID" value="NZ_LT629750.1"/>
</dbReference>
<feature type="transmembrane region" description="Helical" evidence="1">
    <location>
        <begin position="381"/>
        <end position="405"/>
    </location>
</feature>
<feature type="transmembrane region" description="Helical" evidence="1">
    <location>
        <begin position="37"/>
        <end position="57"/>
    </location>
</feature>
<dbReference type="PANTHER" id="PTHR43424:SF1">
    <property type="entry name" value="LOCUS PUTATIVE PROTEIN 1-RELATED"/>
    <property type="match status" value="1"/>
</dbReference>
<dbReference type="InterPro" id="IPR052556">
    <property type="entry name" value="PolySynth_Transporter"/>
</dbReference>
<evidence type="ECO:0000313" key="2">
    <source>
        <dbReference type="EMBL" id="SDS94224.1"/>
    </source>
</evidence>
<sequence>MKIKPLNAIELDIPVASRVSRLREILVGIFRAQFANYLQVFAGTGVRLGLQAVYFLILANTLSLHDMGVFASTSSTGIMIGCFSGLGFSSFAFRAAAGKRRSLGGYLAVFYVSWLISLPLCFVAALPVFYLLFTTSISLTAFVVIILVEAGTWRIVEMIHQVNNGLGRYASASLVISLGTALRAAGAVTFLASGKHDIETWAAVYVIFNIAAMVLAVAAYQPRIRLRWSPALFIGRLRDALLFSVAYCAFISQNEIDKVVMLSLADQRTVGIYAIASRIIDFTSVPIRTFYVLYSRKLILERRALNQIRRSLSVEVAIALTSTVAFAALLTILSLWPNLLGHNVASAVPLLAVLLAVPAFKNLLEYHSELFFAYQQMTVRAVLATSQVALKAAALALLLICLGNIAEWGVWLNAIYIGLYALSAVIVYSLVFGSKDK</sequence>
<dbReference type="EMBL" id="LT629750">
    <property type="protein sequence ID" value="SDS94224.1"/>
    <property type="molecule type" value="Genomic_DNA"/>
</dbReference>
<gene>
    <name evidence="2" type="ORF">SAMN05444158_3768</name>
</gene>
<organism evidence="2 3">
    <name type="scientific">Bradyrhizobium canariense</name>
    <dbReference type="NCBI Taxonomy" id="255045"/>
    <lineage>
        <taxon>Bacteria</taxon>
        <taxon>Pseudomonadati</taxon>
        <taxon>Pseudomonadota</taxon>
        <taxon>Alphaproteobacteria</taxon>
        <taxon>Hyphomicrobiales</taxon>
        <taxon>Nitrobacteraceae</taxon>
        <taxon>Bradyrhizobium</taxon>
    </lineage>
</organism>